<sequence>MPKRSRENCGALAVAGNDDRLGSLPDDALLHVLSLLPSEDAARTCVLARRWRHLWRFTAALRIARDDDKRWSVRWLHRFVTNLLRLRDSLSPLDVCDIFCRPFVWYRGGHAAQALCFKVAEEWHLTRVELGEVELGSRILDLSDCLALEHLELISCRIQGERMLFPSVKHLRITNSSFCIIPRSSISENWGFTPVLESMPSLAKAFVQFDDECCDKCPIEIIMGIVDDKDNECVLLGGLSDTTNLELIGLPEVFVCRKDFKWSPIFRKLKTLLLNEFSLLIYFLQRSPILEKITLQLSKMPEPFVKANGCHSPREGSMVSKCLKAIEVKYQDDGVLDKVLTILNTYGVSSQVVSIQKKVSLSSENRSR</sequence>
<dbReference type="InParanoid" id="A0A1Z5RHB1"/>
<dbReference type="PROSITE" id="PS50181">
    <property type="entry name" value="FBOX"/>
    <property type="match status" value="1"/>
</dbReference>
<dbReference type="SUPFAM" id="SSF81383">
    <property type="entry name" value="F-box domain"/>
    <property type="match status" value="1"/>
</dbReference>
<evidence type="ECO:0000313" key="3">
    <source>
        <dbReference type="Proteomes" id="UP000000768"/>
    </source>
</evidence>
<dbReference type="AlphaFoldDB" id="A0A1Z5RHB1"/>
<protein>
    <recommendedName>
        <fullName evidence="1">F-box domain-containing protein</fullName>
    </recommendedName>
</protein>
<dbReference type="InterPro" id="IPR053197">
    <property type="entry name" value="F-box_SCFL_complex_component"/>
</dbReference>
<evidence type="ECO:0000259" key="1">
    <source>
        <dbReference type="PROSITE" id="PS50181"/>
    </source>
</evidence>
<dbReference type="Pfam" id="PF00646">
    <property type="entry name" value="F-box"/>
    <property type="match status" value="1"/>
</dbReference>
<dbReference type="Proteomes" id="UP000000768">
    <property type="component" value="Chromosome 5"/>
</dbReference>
<dbReference type="InterPro" id="IPR001810">
    <property type="entry name" value="F-box_dom"/>
</dbReference>
<feature type="domain" description="F-box" evidence="1">
    <location>
        <begin position="18"/>
        <end position="74"/>
    </location>
</feature>
<dbReference type="Gene3D" id="1.20.1280.50">
    <property type="match status" value="1"/>
</dbReference>
<dbReference type="PANTHER" id="PTHR34223:SF22">
    <property type="entry name" value="OS11G0208300 PROTEIN"/>
    <property type="match status" value="1"/>
</dbReference>
<dbReference type="InterPro" id="IPR036047">
    <property type="entry name" value="F-box-like_dom_sf"/>
</dbReference>
<dbReference type="OMA" id="FIRFGEH"/>
<name>A0A1Z5RHB1_SORBI</name>
<dbReference type="CDD" id="cd22160">
    <property type="entry name" value="F-box_AtFBL13-like"/>
    <property type="match status" value="1"/>
</dbReference>
<dbReference type="InterPro" id="IPR053781">
    <property type="entry name" value="F-box_AtFBL13-like"/>
</dbReference>
<proteinExistence type="predicted"/>
<reference evidence="3" key="2">
    <citation type="journal article" date="2018" name="Plant J.">
        <title>The Sorghum bicolor reference genome: improved assembly, gene annotations, a transcriptome atlas, and signatures of genome organization.</title>
        <authorList>
            <person name="McCormick R.F."/>
            <person name="Truong S.K."/>
            <person name="Sreedasyam A."/>
            <person name="Jenkins J."/>
            <person name="Shu S."/>
            <person name="Sims D."/>
            <person name="Kennedy M."/>
            <person name="Amirebrahimi M."/>
            <person name="Weers B.D."/>
            <person name="McKinley B."/>
            <person name="Mattison A."/>
            <person name="Morishige D.T."/>
            <person name="Grimwood J."/>
            <person name="Schmutz J."/>
            <person name="Mullet J.E."/>
        </authorList>
    </citation>
    <scope>NUCLEOTIDE SEQUENCE [LARGE SCALE GENOMIC DNA]</scope>
    <source>
        <strain evidence="3">cv. BTx623</strain>
    </source>
</reference>
<dbReference type="EMBL" id="CM000764">
    <property type="protein sequence ID" value="OQU83114.1"/>
    <property type="molecule type" value="Genomic_DNA"/>
</dbReference>
<dbReference type="PANTHER" id="PTHR34223">
    <property type="entry name" value="OS11G0201299 PROTEIN"/>
    <property type="match status" value="1"/>
</dbReference>
<dbReference type="ExpressionAtlas" id="A0A1Z5RHB1">
    <property type="expression patterns" value="baseline"/>
</dbReference>
<dbReference type="Gramene" id="OQU83114">
    <property type="protein sequence ID" value="OQU83114"/>
    <property type="gene ID" value="SORBI_3005G078200"/>
</dbReference>
<gene>
    <name evidence="2" type="ORF">SORBI_3005G078200</name>
</gene>
<reference evidence="2 3" key="1">
    <citation type="journal article" date="2009" name="Nature">
        <title>The Sorghum bicolor genome and the diversification of grasses.</title>
        <authorList>
            <person name="Paterson A.H."/>
            <person name="Bowers J.E."/>
            <person name="Bruggmann R."/>
            <person name="Dubchak I."/>
            <person name="Grimwood J."/>
            <person name="Gundlach H."/>
            <person name="Haberer G."/>
            <person name="Hellsten U."/>
            <person name="Mitros T."/>
            <person name="Poliakov A."/>
            <person name="Schmutz J."/>
            <person name="Spannagl M."/>
            <person name="Tang H."/>
            <person name="Wang X."/>
            <person name="Wicker T."/>
            <person name="Bharti A.K."/>
            <person name="Chapman J."/>
            <person name="Feltus F.A."/>
            <person name="Gowik U."/>
            <person name="Grigoriev I.V."/>
            <person name="Lyons E."/>
            <person name="Maher C.A."/>
            <person name="Martis M."/>
            <person name="Narechania A."/>
            <person name="Otillar R.P."/>
            <person name="Penning B.W."/>
            <person name="Salamov A.A."/>
            <person name="Wang Y."/>
            <person name="Zhang L."/>
            <person name="Carpita N.C."/>
            <person name="Freeling M."/>
            <person name="Gingle A.R."/>
            <person name="Hash C.T."/>
            <person name="Keller B."/>
            <person name="Klein P."/>
            <person name="Kresovich S."/>
            <person name="McCann M.C."/>
            <person name="Ming R."/>
            <person name="Peterson D.G."/>
            <person name="Mehboob-ur-Rahman"/>
            <person name="Ware D."/>
            <person name="Westhoff P."/>
            <person name="Mayer K.F."/>
            <person name="Messing J."/>
            <person name="Rokhsar D.S."/>
        </authorList>
    </citation>
    <scope>NUCLEOTIDE SEQUENCE [LARGE SCALE GENOMIC DNA]</scope>
    <source>
        <strain evidence="3">cv. BTx623</strain>
    </source>
</reference>
<evidence type="ECO:0000313" key="2">
    <source>
        <dbReference type="EMBL" id="OQU83114.1"/>
    </source>
</evidence>
<organism evidence="2 3">
    <name type="scientific">Sorghum bicolor</name>
    <name type="common">Sorghum</name>
    <name type="synonym">Sorghum vulgare</name>
    <dbReference type="NCBI Taxonomy" id="4558"/>
    <lineage>
        <taxon>Eukaryota</taxon>
        <taxon>Viridiplantae</taxon>
        <taxon>Streptophyta</taxon>
        <taxon>Embryophyta</taxon>
        <taxon>Tracheophyta</taxon>
        <taxon>Spermatophyta</taxon>
        <taxon>Magnoliopsida</taxon>
        <taxon>Liliopsida</taxon>
        <taxon>Poales</taxon>
        <taxon>Poaceae</taxon>
        <taxon>PACMAD clade</taxon>
        <taxon>Panicoideae</taxon>
        <taxon>Andropogonodae</taxon>
        <taxon>Andropogoneae</taxon>
        <taxon>Sorghinae</taxon>
        <taxon>Sorghum</taxon>
    </lineage>
</organism>
<keyword evidence="3" id="KW-1185">Reference proteome</keyword>
<accession>A0A1Z5RHB1</accession>